<organism evidence="2 3">
    <name type="scientific">Daphnia pulex</name>
    <name type="common">Water flea</name>
    <dbReference type="NCBI Taxonomy" id="6669"/>
    <lineage>
        <taxon>Eukaryota</taxon>
        <taxon>Metazoa</taxon>
        <taxon>Ecdysozoa</taxon>
        <taxon>Arthropoda</taxon>
        <taxon>Crustacea</taxon>
        <taxon>Branchiopoda</taxon>
        <taxon>Diplostraca</taxon>
        <taxon>Cladocera</taxon>
        <taxon>Anomopoda</taxon>
        <taxon>Daphniidae</taxon>
        <taxon>Daphnia</taxon>
    </lineage>
</organism>
<dbReference type="EMBL" id="GL732572">
    <property type="protein sequence ID" value="EFX75910.1"/>
    <property type="molecule type" value="Genomic_DNA"/>
</dbReference>
<sequence>MNEKMSKNQHSTIKAVKPTEKPPPTQDEETVTGHTVALPQPRPSSPLSAALDDDVSPSIQQDSDEESSVTSSAHSVNECSIVRVPVLLPLRIPPLAPMAVSVQKFIAPPVFSASPEEDAVDWLERFELAATYNRWSDADHARNFVMYLEGAARKWFLVHTHPNHWEDLPIRPNPADPTLPNLPAAIGLKSQFSAAFRQTNFSLIQESKLRQREQGNEEDVVAYFYDIINLCRIVNPTMSQEQQLQYLYRGLKPTLLQTMYPFQPASTTDFLELAKLHAEASSLVNRKILSQSLLAVAPDVSHPSTESSTNLKSPSQYEWSESLCLVNIENMEIFQRKMREYGHKMLKANRNYVIEKAEMRYEQMKRVR</sequence>
<dbReference type="PhylomeDB" id="E9GX74"/>
<dbReference type="HOGENOM" id="CLU_050286_0_0_1"/>
<accession>E9GX74</accession>
<dbReference type="KEGG" id="dpx:DAPPUDRAFT_249735"/>
<gene>
    <name evidence="2" type="ORF">DAPPUDRAFT_249735</name>
</gene>
<keyword evidence="3" id="KW-1185">Reference proteome</keyword>
<dbReference type="eggNOG" id="KOG0017">
    <property type="taxonomic scope" value="Eukaryota"/>
</dbReference>
<dbReference type="OrthoDB" id="10037266at2759"/>
<reference evidence="2 3" key="1">
    <citation type="journal article" date="2011" name="Science">
        <title>The ecoresponsive genome of Daphnia pulex.</title>
        <authorList>
            <person name="Colbourne J.K."/>
            <person name="Pfrender M.E."/>
            <person name="Gilbert D."/>
            <person name="Thomas W.K."/>
            <person name="Tucker A."/>
            <person name="Oakley T.H."/>
            <person name="Tokishita S."/>
            <person name="Aerts A."/>
            <person name="Arnold G.J."/>
            <person name="Basu M.K."/>
            <person name="Bauer D.J."/>
            <person name="Caceres C.E."/>
            <person name="Carmel L."/>
            <person name="Casola C."/>
            <person name="Choi J.H."/>
            <person name="Detter J.C."/>
            <person name="Dong Q."/>
            <person name="Dusheyko S."/>
            <person name="Eads B.D."/>
            <person name="Frohlich T."/>
            <person name="Geiler-Samerotte K.A."/>
            <person name="Gerlach D."/>
            <person name="Hatcher P."/>
            <person name="Jogdeo S."/>
            <person name="Krijgsveld J."/>
            <person name="Kriventseva E.V."/>
            <person name="Kultz D."/>
            <person name="Laforsch C."/>
            <person name="Lindquist E."/>
            <person name="Lopez J."/>
            <person name="Manak J.R."/>
            <person name="Muller J."/>
            <person name="Pangilinan J."/>
            <person name="Patwardhan R.P."/>
            <person name="Pitluck S."/>
            <person name="Pritham E.J."/>
            <person name="Rechtsteiner A."/>
            <person name="Rho M."/>
            <person name="Rogozin I.B."/>
            <person name="Sakarya O."/>
            <person name="Salamov A."/>
            <person name="Schaack S."/>
            <person name="Shapiro H."/>
            <person name="Shiga Y."/>
            <person name="Skalitzky C."/>
            <person name="Smith Z."/>
            <person name="Souvorov A."/>
            <person name="Sung W."/>
            <person name="Tang Z."/>
            <person name="Tsuchiya D."/>
            <person name="Tu H."/>
            <person name="Vos H."/>
            <person name="Wang M."/>
            <person name="Wolf Y.I."/>
            <person name="Yamagata H."/>
            <person name="Yamada T."/>
            <person name="Ye Y."/>
            <person name="Shaw J.R."/>
            <person name="Andrews J."/>
            <person name="Crease T.J."/>
            <person name="Tang H."/>
            <person name="Lucas S.M."/>
            <person name="Robertson H.M."/>
            <person name="Bork P."/>
            <person name="Koonin E.V."/>
            <person name="Zdobnov E.M."/>
            <person name="Grigoriev I.V."/>
            <person name="Lynch M."/>
            <person name="Boore J.L."/>
        </authorList>
    </citation>
    <scope>NUCLEOTIDE SEQUENCE [LARGE SCALE GENOMIC DNA]</scope>
</reference>
<name>E9GX74_DAPPU</name>
<dbReference type="PANTHER" id="PTHR33194">
    <property type="entry name" value="ZINC KNUCKLE DOMAINCONTAINING PROTEIN"/>
    <property type="match status" value="1"/>
</dbReference>
<evidence type="ECO:0008006" key="4">
    <source>
        <dbReference type="Google" id="ProtNLM"/>
    </source>
</evidence>
<dbReference type="STRING" id="6669.E9GX74"/>
<dbReference type="InParanoid" id="E9GX74"/>
<protein>
    <recommendedName>
        <fullName evidence="4">Retrotransposon gag domain-containing protein</fullName>
    </recommendedName>
</protein>
<dbReference type="Proteomes" id="UP000000305">
    <property type="component" value="Unassembled WGS sequence"/>
</dbReference>
<evidence type="ECO:0000313" key="3">
    <source>
        <dbReference type="Proteomes" id="UP000000305"/>
    </source>
</evidence>
<evidence type="ECO:0000313" key="2">
    <source>
        <dbReference type="EMBL" id="EFX75910.1"/>
    </source>
</evidence>
<feature type="region of interest" description="Disordered" evidence="1">
    <location>
        <begin position="1"/>
        <end position="74"/>
    </location>
</feature>
<dbReference type="AlphaFoldDB" id="E9GX74"/>
<dbReference type="PANTHER" id="PTHR33194:SF4">
    <property type="entry name" value="CCHC-TYPE DOMAIN-CONTAINING PROTEIN"/>
    <property type="match status" value="1"/>
</dbReference>
<evidence type="ECO:0000256" key="1">
    <source>
        <dbReference type="SAM" id="MobiDB-lite"/>
    </source>
</evidence>
<proteinExistence type="predicted"/>